<dbReference type="RefSeq" id="WP_045027142.1">
    <property type="nucleotide sequence ID" value="NZ_JRHC01000001.1"/>
</dbReference>
<dbReference type="EMBL" id="JRHC01000001">
    <property type="protein sequence ID" value="KJF45194.1"/>
    <property type="molecule type" value="Genomic_DNA"/>
</dbReference>
<dbReference type="Proteomes" id="UP000032544">
    <property type="component" value="Unassembled WGS sequence"/>
</dbReference>
<comment type="caution">
    <text evidence="1">The sequence shown here is derived from an EMBL/GenBank/DDBJ whole genome shotgun (WGS) entry which is preliminary data.</text>
</comment>
<evidence type="ECO:0000313" key="1">
    <source>
        <dbReference type="EMBL" id="KJF45194.1"/>
    </source>
</evidence>
<sequence length="166" mass="19306">MTTKVADLTPDEFVALLDDFYAEPIKRQKMSQEEIKDLAIRLNERIDVPFIKESGEEKILIKVILKIDTFLYDHLPNEFYDLIRSTDHGISKKEAKRLVRRLTRLANDKIDIPYLPEMAEHIAIKFVIGMVVKAARKKLNFDDVRAKSTEMLIPESDENIEDMVDD</sequence>
<reference evidence="1 2" key="1">
    <citation type="submission" date="2014-09" db="EMBL/GenBank/DDBJ databases">
        <title>Draft Genome Sequence of Draconibacterium sp. JN14CK-3.</title>
        <authorList>
            <person name="Dong C."/>
            <person name="Lai Q."/>
            <person name="Shao Z."/>
        </authorList>
    </citation>
    <scope>NUCLEOTIDE SEQUENCE [LARGE SCALE GENOMIC DNA]</scope>
    <source>
        <strain evidence="1 2">JN14CK-3</strain>
    </source>
</reference>
<organism evidence="1 2">
    <name type="scientific">Draconibacterium sediminis</name>
    <dbReference type="NCBI Taxonomy" id="1544798"/>
    <lineage>
        <taxon>Bacteria</taxon>
        <taxon>Pseudomonadati</taxon>
        <taxon>Bacteroidota</taxon>
        <taxon>Bacteroidia</taxon>
        <taxon>Marinilabiliales</taxon>
        <taxon>Prolixibacteraceae</taxon>
        <taxon>Draconibacterium</taxon>
    </lineage>
</organism>
<name>A0A0D8JEH6_9BACT</name>
<evidence type="ECO:0000313" key="2">
    <source>
        <dbReference type="Proteomes" id="UP000032544"/>
    </source>
</evidence>
<proteinExistence type="predicted"/>
<dbReference type="AlphaFoldDB" id="A0A0D8JEH6"/>
<keyword evidence="2" id="KW-1185">Reference proteome</keyword>
<protein>
    <submittedName>
        <fullName evidence="1">Uncharacterized protein</fullName>
    </submittedName>
</protein>
<dbReference type="OrthoDB" id="5741029at2"/>
<dbReference type="STRING" id="1544798.LH29_07335"/>
<accession>A0A0D8JEH6</accession>
<gene>
    <name evidence="1" type="ORF">LH29_07335</name>
</gene>